<evidence type="ECO:0000313" key="2">
    <source>
        <dbReference type="Proteomes" id="UP000585836"/>
    </source>
</evidence>
<dbReference type="SUPFAM" id="SSF75169">
    <property type="entry name" value="DsrEFH-like"/>
    <property type="match status" value="1"/>
</dbReference>
<proteinExistence type="predicted"/>
<gene>
    <name evidence="1" type="ORF">FHS34_002918</name>
</gene>
<dbReference type="AlphaFoldDB" id="A0A7W9PT32"/>
<dbReference type="InterPro" id="IPR027396">
    <property type="entry name" value="DsrEFH-like"/>
</dbReference>
<reference evidence="1 2" key="1">
    <citation type="submission" date="2020-08" db="EMBL/GenBank/DDBJ databases">
        <title>Genomic Encyclopedia of Type Strains, Phase III (KMG-III): the genomes of soil and plant-associated and newly described type strains.</title>
        <authorList>
            <person name="Whitman W."/>
        </authorList>
    </citation>
    <scope>NUCLEOTIDE SEQUENCE [LARGE SCALE GENOMIC DNA]</scope>
    <source>
        <strain evidence="1 2">CECT 3313</strain>
    </source>
</reference>
<protein>
    <submittedName>
        <fullName evidence="1">Uncharacterized protein</fullName>
    </submittedName>
</protein>
<name>A0A7W9PT32_9ACTN</name>
<comment type="caution">
    <text evidence="1">The sequence shown here is derived from an EMBL/GenBank/DDBJ whole genome shotgun (WGS) entry which is preliminary data.</text>
</comment>
<evidence type="ECO:0000313" key="1">
    <source>
        <dbReference type="EMBL" id="MBB5927460.1"/>
    </source>
</evidence>
<organism evidence="1 2">
    <name type="scientific">Streptomyces echinatus</name>
    <dbReference type="NCBI Taxonomy" id="67293"/>
    <lineage>
        <taxon>Bacteria</taxon>
        <taxon>Bacillati</taxon>
        <taxon>Actinomycetota</taxon>
        <taxon>Actinomycetes</taxon>
        <taxon>Kitasatosporales</taxon>
        <taxon>Streptomycetaceae</taxon>
        <taxon>Streptomyces</taxon>
    </lineage>
</organism>
<sequence length="127" mass="13221">MTYLVIIDRGYRGSAEAQFFDALYGVEMLGDQLGGMDVVLRGTSVTAALAGAAPPPALQVGPTVLTTLADPRRSVGALVAKGAAVYVDEPGLAAFGLDRAPLLPGVTRLDTARLAARWGDYAGVWFL</sequence>
<accession>A0A7W9PT32</accession>
<dbReference type="EMBL" id="JACHJK010000004">
    <property type="protein sequence ID" value="MBB5927460.1"/>
    <property type="molecule type" value="Genomic_DNA"/>
</dbReference>
<dbReference type="RefSeq" id="WP_184965016.1">
    <property type="nucleotide sequence ID" value="NZ_BAAAWF010000058.1"/>
</dbReference>
<keyword evidence="2" id="KW-1185">Reference proteome</keyword>
<dbReference type="Proteomes" id="UP000585836">
    <property type="component" value="Unassembled WGS sequence"/>
</dbReference>